<dbReference type="AlphaFoldDB" id="A0A0F4JY30"/>
<keyword evidence="1" id="KW-0472">Membrane</keyword>
<dbReference type="PATRIC" id="fig|68223.7.peg.6769"/>
<evidence type="ECO:0000313" key="2">
    <source>
        <dbReference type="EMBL" id="KJY39030.1"/>
    </source>
</evidence>
<keyword evidence="1" id="KW-1133">Transmembrane helix</keyword>
<name>A0A0F4JY30_9ACTN</name>
<accession>A0A0F4JY30</accession>
<gene>
    <name evidence="2" type="ORF">VR44_02400</name>
</gene>
<reference evidence="2 3" key="1">
    <citation type="submission" date="2015-02" db="EMBL/GenBank/DDBJ databases">
        <authorList>
            <person name="Ju K.-S."/>
            <person name="Doroghazi J.R."/>
            <person name="Metcalf W."/>
        </authorList>
    </citation>
    <scope>NUCLEOTIDE SEQUENCE [LARGE SCALE GENOMIC DNA]</scope>
    <source>
        <strain evidence="2 3">NRRL ISP-5550</strain>
    </source>
</reference>
<proteinExistence type="predicted"/>
<dbReference type="EMBL" id="JZWV01000036">
    <property type="protein sequence ID" value="KJY39030.1"/>
    <property type="molecule type" value="Genomic_DNA"/>
</dbReference>
<dbReference type="Proteomes" id="UP000033551">
    <property type="component" value="Unassembled WGS sequence"/>
</dbReference>
<keyword evidence="1" id="KW-0812">Transmembrane</keyword>
<evidence type="ECO:0000313" key="3">
    <source>
        <dbReference type="Proteomes" id="UP000033551"/>
    </source>
</evidence>
<protein>
    <submittedName>
        <fullName evidence="2">Uncharacterized protein</fullName>
    </submittedName>
</protein>
<evidence type="ECO:0000256" key="1">
    <source>
        <dbReference type="SAM" id="Phobius"/>
    </source>
</evidence>
<organism evidence="2 3">
    <name type="scientific">Streptomyces katrae</name>
    <dbReference type="NCBI Taxonomy" id="68223"/>
    <lineage>
        <taxon>Bacteria</taxon>
        <taxon>Bacillati</taxon>
        <taxon>Actinomycetota</taxon>
        <taxon>Actinomycetes</taxon>
        <taxon>Kitasatosporales</taxon>
        <taxon>Streptomycetaceae</taxon>
        <taxon>Streptomyces</taxon>
    </lineage>
</organism>
<comment type="caution">
    <text evidence="2">The sequence shown here is derived from an EMBL/GenBank/DDBJ whole genome shotgun (WGS) entry which is preliminary data.</text>
</comment>
<keyword evidence="3" id="KW-1185">Reference proteome</keyword>
<feature type="transmembrane region" description="Helical" evidence="1">
    <location>
        <begin position="27"/>
        <end position="48"/>
    </location>
</feature>
<sequence length="73" mass="8218">MVADSYRPHPAAAREEGIYVRWLSSHAIVLLVLMFTALFTGVVLPAVWSSRPARRRAAAAVLSEILMTVRRRR</sequence>